<evidence type="ECO:0000313" key="1">
    <source>
        <dbReference type="Proteomes" id="UP000025227"/>
    </source>
</evidence>
<name>A0A7I4YSH4_HAECO</name>
<dbReference type="Proteomes" id="UP000025227">
    <property type="component" value="Unplaced"/>
</dbReference>
<reference evidence="2" key="1">
    <citation type="submission" date="2020-12" db="UniProtKB">
        <authorList>
            <consortium name="WormBaseParasite"/>
        </authorList>
    </citation>
    <scope>IDENTIFICATION</scope>
    <source>
        <strain evidence="2">MHco3</strain>
    </source>
</reference>
<protein>
    <submittedName>
        <fullName evidence="2">Rap-GAP domain-containing protein</fullName>
    </submittedName>
</protein>
<dbReference type="AlphaFoldDB" id="A0A7I4YSH4"/>
<organism evidence="1 2">
    <name type="scientific">Haemonchus contortus</name>
    <name type="common">Barber pole worm</name>
    <dbReference type="NCBI Taxonomy" id="6289"/>
    <lineage>
        <taxon>Eukaryota</taxon>
        <taxon>Metazoa</taxon>
        <taxon>Ecdysozoa</taxon>
        <taxon>Nematoda</taxon>
        <taxon>Chromadorea</taxon>
        <taxon>Rhabditida</taxon>
        <taxon>Rhabditina</taxon>
        <taxon>Rhabditomorpha</taxon>
        <taxon>Strongyloidea</taxon>
        <taxon>Trichostrongylidae</taxon>
        <taxon>Haemonchus</taxon>
    </lineage>
</organism>
<accession>A0A7I4YSH4</accession>
<keyword evidence="1" id="KW-1185">Reference proteome</keyword>
<sequence length="145" mass="16533">NASCNRQGCSDRRVAVYDYQIGLFDVIILIEVTHEISQFSSIPSRFCLKDNAPIVILYRPKNPPIPIPDCCLFMWRKLAPTREAITAAAKVELTNGRTSSSSDSSMHSLPMIIREETITMIHYLQQNNFFDRFRPPTRRGVLTNS</sequence>
<proteinExistence type="predicted"/>
<evidence type="ECO:0000313" key="2">
    <source>
        <dbReference type="WBParaSite" id="HCON_00141072-00001"/>
    </source>
</evidence>
<dbReference type="WBParaSite" id="HCON_00141072-00001">
    <property type="protein sequence ID" value="HCON_00141072-00001"/>
    <property type="gene ID" value="HCON_00141072"/>
</dbReference>
<dbReference type="OrthoDB" id="2013972at2759"/>